<gene>
    <name evidence="8" type="ORF">SPBR_02314</name>
</gene>
<evidence type="ECO:0000313" key="9">
    <source>
        <dbReference type="Proteomes" id="UP000031575"/>
    </source>
</evidence>
<evidence type="ECO:0000256" key="4">
    <source>
        <dbReference type="ARBA" id="ARBA00023163"/>
    </source>
</evidence>
<evidence type="ECO:0000256" key="3">
    <source>
        <dbReference type="ARBA" id="ARBA00023125"/>
    </source>
</evidence>
<dbReference type="GO" id="GO:0005634">
    <property type="term" value="C:nucleus"/>
    <property type="evidence" value="ECO:0007669"/>
    <property type="project" value="UniProtKB-SubCell"/>
</dbReference>
<reference evidence="8 9" key="1">
    <citation type="journal article" date="2014" name="BMC Genomics">
        <title>Comparative genomics of the major fungal agents of human and animal Sporotrichosis: Sporothrix schenckii and Sporothrix brasiliensis.</title>
        <authorList>
            <person name="Teixeira M.M."/>
            <person name="de Almeida L.G."/>
            <person name="Kubitschek-Barreira P."/>
            <person name="Alves F.L."/>
            <person name="Kioshima E.S."/>
            <person name="Abadio A.K."/>
            <person name="Fernandes L."/>
            <person name="Derengowski L.S."/>
            <person name="Ferreira K.S."/>
            <person name="Souza R.C."/>
            <person name="Ruiz J.C."/>
            <person name="de Andrade N.C."/>
            <person name="Paes H.C."/>
            <person name="Nicola A.M."/>
            <person name="Albuquerque P."/>
            <person name="Gerber A.L."/>
            <person name="Martins V.P."/>
            <person name="Peconick L.D."/>
            <person name="Neto A.V."/>
            <person name="Chaucanez C.B."/>
            <person name="Silva P.A."/>
            <person name="Cunha O.L."/>
            <person name="de Oliveira F.F."/>
            <person name="dos Santos T.C."/>
            <person name="Barros A.L."/>
            <person name="Soares M.A."/>
            <person name="de Oliveira L.M."/>
            <person name="Marini M.M."/>
            <person name="Villalobos-Duno H."/>
            <person name="Cunha M.M."/>
            <person name="de Hoog S."/>
            <person name="da Silveira J.F."/>
            <person name="Henrissat B."/>
            <person name="Nino-Vega G.A."/>
            <person name="Cisalpino P.S."/>
            <person name="Mora-Montes H.M."/>
            <person name="Almeida S.R."/>
            <person name="Stajich J.E."/>
            <person name="Lopes-Bezerra L.M."/>
            <person name="Vasconcelos A.T."/>
            <person name="Felipe M.S."/>
        </authorList>
    </citation>
    <scope>NUCLEOTIDE SEQUENCE [LARGE SCALE GENOMIC DNA]</scope>
    <source>
        <strain evidence="8 9">5110</strain>
    </source>
</reference>
<dbReference type="GO" id="GO:0008270">
    <property type="term" value="F:zinc ion binding"/>
    <property type="evidence" value="ECO:0007669"/>
    <property type="project" value="InterPro"/>
</dbReference>
<dbReference type="RefSeq" id="XP_040620280.1">
    <property type="nucleotide sequence ID" value="XM_040760617.1"/>
</dbReference>
<proteinExistence type="predicted"/>
<keyword evidence="4" id="KW-0804">Transcription</keyword>
<dbReference type="OrthoDB" id="5217604at2759"/>
<dbReference type="PROSITE" id="PS50048">
    <property type="entry name" value="ZN2_CY6_FUNGAL_2"/>
    <property type="match status" value="1"/>
</dbReference>
<keyword evidence="5" id="KW-0539">Nucleus</keyword>
<name>A0A0C2IZU8_9PEZI</name>
<dbReference type="VEuPathDB" id="FungiDB:SPBR_02314"/>
<dbReference type="EMBL" id="AWTV01000006">
    <property type="protein sequence ID" value="KIH92270.1"/>
    <property type="molecule type" value="Genomic_DNA"/>
</dbReference>
<evidence type="ECO:0000256" key="6">
    <source>
        <dbReference type="SAM" id="MobiDB-lite"/>
    </source>
</evidence>
<dbReference type="InterPro" id="IPR036864">
    <property type="entry name" value="Zn2-C6_fun-type_DNA-bd_sf"/>
</dbReference>
<dbReference type="Proteomes" id="UP000031575">
    <property type="component" value="Unassembled WGS sequence"/>
</dbReference>
<protein>
    <submittedName>
        <fullName evidence="8">C6 zinc finger domain containing protein</fullName>
    </submittedName>
</protein>
<dbReference type="HOGENOM" id="CLU_006524_8_0_1"/>
<comment type="subcellular location">
    <subcellularLocation>
        <location evidence="1">Nucleus</location>
    </subcellularLocation>
</comment>
<feature type="region of interest" description="Disordered" evidence="6">
    <location>
        <begin position="1"/>
        <end position="23"/>
    </location>
</feature>
<evidence type="ECO:0000313" key="8">
    <source>
        <dbReference type="EMBL" id="KIH92270.1"/>
    </source>
</evidence>
<dbReference type="CDD" id="cd00067">
    <property type="entry name" value="GAL4"/>
    <property type="match status" value="1"/>
</dbReference>
<comment type="caution">
    <text evidence="8">The sequence shown here is derived from an EMBL/GenBank/DDBJ whole genome shotgun (WGS) entry which is preliminary data.</text>
</comment>
<dbReference type="GO" id="GO:0000976">
    <property type="term" value="F:transcription cis-regulatory region binding"/>
    <property type="evidence" value="ECO:0007669"/>
    <property type="project" value="TreeGrafter"/>
</dbReference>
<feature type="domain" description="Zn(2)-C6 fungal-type" evidence="7">
    <location>
        <begin position="30"/>
        <end position="68"/>
    </location>
</feature>
<dbReference type="PANTHER" id="PTHR31845">
    <property type="entry name" value="FINGER DOMAIN PROTEIN, PUTATIVE-RELATED"/>
    <property type="match status" value="1"/>
</dbReference>
<evidence type="ECO:0000256" key="5">
    <source>
        <dbReference type="ARBA" id="ARBA00023242"/>
    </source>
</evidence>
<dbReference type="PANTHER" id="PTHR31845:SF10">
    <property type="entry name" value="ZN(II)2CYS6 TRANSCRIPTION FACTOR (EUROFUNG)"/>
    <property type="match status" value="1"/>
</dbReference>
<dbReference type="SMART" id="SM00066">
    <property type="entry name" value="GAL4"/>
    <property type="match status" value="1"/>
</dbReference>
<accession>A0A0C2IZU8</accession>
<feature type="region of interest" description="Disordered" evidence="6">
    <location>
        <begin position="721"/>
        <end position="777"/>
    </location>
</feature>
<evidence type="ECO:0000256" key="1">
    <source>
        <dbReference type="ARBA" id="ARBA00004123"/>
    </source>
</evidence>
<dbReference type="GeneID" id="63675538"/>
<keyword evidence="2" id="KW-0805">Transcription regulation</keyword>
<organism evidence="8 9">
    <name type="scientific">Sporothrix brasiliensis 5110</name>
    <dbReference type="NCBI Taxonomy" id="1398154"/>
    <lineage>
        <taxon>Eukaryota</taxon>
        <taxon>Fungi</taxon>
        <taxon>Dikarya</taxon>
        <taxon>Ascomycota</taxon>
        <taxon>Pezizomycotina</taxon>
        <taxon>Sordariomycetes</taxon>
        <taxon>Sordariomycetidae</taxon>
        <taxon>Ophiostomatales</taxon>
        <taxon>Ophiostomataceae</taxon>
        <taxon>Sporothrix</taxon>
    </lineage>
</organism>
<keyword evidence="3" id="KW-0238">DNA-binding</keyword>
<feature type="compositionally biased region" description="Polar residues" evidence="6">
    <location>
        <begin position="765"/>
        <end position="774"/>
    </location>
</feature>
<dbReference type="AlphaFoldDB" id="A0A0C2IZU8"/>
<keyword evidence="9" id="KW-1185">Reference proteome</keyword>
<dbReference type="CDD" id="cd12148">
    <property type="entry name" value="fungal_TF_MHR"/>
    <property type="match status" value="1"/>
</dbReference>
<sequence length="821" mass="89785">MAGTPREGAAATPPPPDADGRQRTTTLRRSCEACRAVKARCVVEPPNGTPGQTRYCKRCLSHGIECHFENALARPKKLKYTATTTSRTRVKDVEEKLDGLIALISSRREGSSSAVVPASAVASLSGSAVAGPSEQTPAATSTLSSSYFYSQPLNNLPPISYPAPIGFDLNFDEMPYLDSSGAPIAMHSSHSLTASYGDVIDRGLVQEELASVLLDEFTTYSEKQFPFVAMPSYASLSYMRRDRPYVLLAVLTVTADTSLQARLALEYRKALSQAMLVESRNSLDLLQSVLIFCIWHHHYFRPYSSQLYQLSQIAVTMAVEINLPSSMSPTLNSLMAPHHQALDQRPRSSRTPTEQMANEIERARTFLGTYCVSASIATAHRKPTHFKYDRRMDQAVQFLTNAREIPSDTHLLPYHVQIRKLSEDVDRVFGSLDQGGITLDARYIEAMVKDFERQYDALRNSMTTQSWDNAALKCAMMYLPVVIYEVALRIPPEHQALLEVTPNAQCCNWCCSSIRLEILMKCVAAAQAYIRSYLDLSEDDSRHVTIVEVSRHVDAVLILTRAGLGFDTKNFQQGVMAIGRADLLKAADVARYLEASKRKMASLVTMTDAMTSGSGSSGTGQVEKQDLFWQMKHIFQLSLDWYNKHVNSETGTPQQISQVEAHENAKLDVSPIFWISEGTTMVREKCATGVDKAMEGIPHFAANSVHSMIQALSSCVENAPETPTAIGTEQPGAAGAIGSMTGPPVSAALHPNAVPGHSLSPDPMNISTSASSSGYVPPLDPRLAGSVAATNEAIPPWSADQSAELFSNIPQSSTNSPWFTL</sequence>
<dbReference type="GO" id="GO:0000981">
    <property type="term" value="F:DNA-binding transcription factor activity, RNA polymerase II-specific"/>
    <property type="evidence" value="ECO:0007669"/>
    <property type="project" value="InterPro"/>
</dbReference>
<evidence type="ECO:0000259" key="7">
    <source>
        <dbReference type="PROSITE" id="PS50048"/>
    </source>
</evidence>
<dbReference type="InterPro" id="IPR001138">
    <property type="entry name" value="Zn2Cys6_DnaBD"/>
</dbReference>
<dbReference type="Gene3D" id="4.10.240.10">
    <property type="entry name" value="Zn(2)-C6 fungal-type DNA-binding domain"/>
    <property type="match status" value="1"/>
</dbReference>
<evidence type="ECO:0000256" key="2">
    <source>
        <dbReference type="ARBA" id="ARBA00023015"/>
    </source>
</evidence>
<dbReference type="SUPFAM" id="SSF57701">
    <property type="entry name" value="Zn2/Cys6 DNA-binding domain"/>
    <property type="match status" value="1"/>
</dbReference>
<dbReference type="InterPro" id="IPR051089">
    <property type="entry name" value="prtT"/>
</dbReference>